<dbReference type="CDD" id="cd06225">
    <property type="entry name" value="HAMP"/>
    <property type="match status" value="1"/>
</dbReference>
<feature type="domain" description="HAMP" evidence="13">
    <location>
        <begin position="166"/>
        <end position="219"/>
    </location>
</feature>
<proteinExistence type="predicted"/>
<keyword evidence="10 11" id="KW-0472">Membrane</keyword>
<dbReference type="RefSeq" id="WP_025354400.1">
    <property type="nucleotide sequence ID" value="NZ_CP007155.1"/>
</dbReference>
<organism evidence="14 15">
    <name type="scientific">Kutzneria albida DSM 43870</name>
    <dbReference type="NCBI Taxonomy" id="1449976"/>
    <lineage>
        <taxon>Bacteria</taxon>
        <taxon>Bacillati</taxon>
        <taxon>Actinomycetota</taxon>
        <taxon>Actinomycetes</taxon>
        <taxon>Pseudonocardiales</taxon>
        <taxon>Pseudonocardiaceae</taxon>
        <taxon>Kutzneria</taxon>
    </lineage>
</organism>
<dbReference type="Pfam" id="PF00512">
    <property type="entry name" value="HisKA"/>
    <property type="match status" value="1"/>
</dbReference>
<dbReference type="Pfam" id="PF00672">
    <property type="entry name" value="HAMP"/>
    <property type="match status" value="1"/>
</dbReference>
<dbReference type="Proteomes" id="UP000019225">
    <property type="component" value="Chromosome"/>
</dbReference>
<sequence>MRLALRTRVAVAGALAAAAAVTGTAAVAYVVVDHELRRSLDLELSRDVTRLGRTTGWSPEGPCQFLAAPLCEQKITDSGATGSPLPISAEARQVLAGQRDSFYSDAVFEGQPVRMLTAPLPQGGVVQVAARADRIEESLHRIGLALLLAGSVGVALAALAGFLVARTGLKPVRELTRTAREVAATRDPARRIEVGGHDELASLGASMNVMLAELQAASQAQRRLVADASHELRTPLTSLRTNIDLLDRLDPEQRAEVMAALRAQAAELTGLIGDLTELARDEPPQEEPEPLRLDLLVARCVHAARRNWPAITFTADLDQTTVDGVPPRLSRAVANLLDNAAKFSPGNGTVEVSLHDRELRVRDHGPGIPAEDLPHVFDRFYRADSDRGLPGSGLGLAIVSQVAARHGGTVTVRCPPEGGTLITLRL</sequence>
<dbReference type="SUPFAM" id="SSF47384">
    <property type="entry name" value="Homodimeric domain of signal transducing histidine kinase"/>
    <property type="match status" value="1"/>
</dbReference>
<evidence type="ECO:0000256" key="6">
    <source>
        <dbReference type="ARBA" id="ARBA00022692"/>
    </source>
</evidence>
<dbReference type="InterPro" id="IPR036890">
    <property type="entry name" value="HATPase_C_sf"/>
</dbReference>
<dbReference type="InterPro" id="IPR004358">
    <property type="entry name" value="Sig_transdc_His_kin-like_C"/>
</dbReference>
<dbReference type="SMART" id="SM00388">
    <property type="entry name" value="HisKA"/>
    <property type="match status" value="1"/>
</dbReference>
<feature type="transmembrane region" description="Helical" evidence="11">
    <location>
        <begin position="142"/>
        <end position="165"/>
    </location>
</feature>
<evidence type="ECO:0000259" key="12">
    <source>
        <dbReference type="PROSITE" id="PS50109"/>
    </source>
</evidence>
<gene>
    <name evidence="14" type="ORF">KALB_765</name>
</gene>
<dbReference type="Pfam" id="PF02518">
    <property type="entry name" value="HATPase_c"/>
    <property type="match status" value="1"/>
</dbReference>
<evidence type="ECO:0000256" key="8">
    <source>
        <dbReference type="ARBA" id="ARBA00022989"/>
    </source>
</evidence>
<keyword evidence="4" id="KW-0597">Phosphoprotein</keyword>
<comment type="catalytic activity">
    <reaction evidence="1">
        <text>ATP + protein L-histidine = ADP + protein N-phospho-L-histidine.</text>
        <dbReference type="EC" id="2.7.13.3"/>
    </reaction>
</comment>
<dbReference type="SUPFAM" id="SSF158472">
    <property type="entry name" value="HAMP domain-like"/>
    <property type="match status" value="1"/>
</dbReference>
<dbReference type="InterPro" id="IPR003661">
    <property type="entry name" value="HisK_dim/P_dom"/>
</dbReference>
<dbReference type="Gene3D" id="3.30.565.10">
    <property type="entry name" value="Histidine kinase-like ATPase, C-terminal domain"/>
    <property type="match status" value="1"/>
</dbReference>
<evidence type="ECO:0000256" key="3">
    <source>
        <dbReference type="ARBA" id="ARBA00012438"/>
    </source>
</evidence>
<dbReference type="EMBL" id="CP007155">
    <property type="protein sequence ID" value="AHH94139.1"/>
    <property type="molecule type" value="Genomic_DNA"/>
</dbReference>
<feature type="domain" description="Histidine kinase" evidence="12">
    <location>
        <begin position="227"/>
        <end position="426"/>
    </location>
</feature>
<name>W5W7G8_9PSEU</name>
<evidence type="ECO:0000256" key="4">
    <source>
        <dbReference type="ARBA" id="ARBA00022553"/>
    </source>
</evidence>
<accession>W5W7G8</accession>
<dbReference type="GO" id="GO:0005886">
    <property type="term" value="C:plasma membrane"/>
    <property type="evidence" value="ECO:0007669"/>
    <property type="project" value="UniProtKB-SubCell"/>
</dbReference>
<dbReference type="InterPro" id="IPR036097">
    <property type="entry name" value="HisK_dim/P_sf"/>
</dbReference>
<evidence type="ECO:0000256" key="10">
    <source>
        <dbReference type="ARBA" id="ARBA00023136"/>
    </source>
</evidence>
<reference evidence="14 15" key="1">
    <citation type="journal article" date="2014" name="BMC Genomics">
        <title>Complete genome sequence of producer of the glycopeptide antibiotic Aculeximycin Kutzneria albida DSM 43870T, a representative of minor genus of Pseudonocardiaceae.</title>
        <authorList>
            <person name="Rebets Y."/>
            <person name="Tokovenko B."/>
            <person name="Lushchyk I."/>
            <person name="Ruckert C."/>
            <person name="Zaburannyi N."/>
            <person name="Bechthold A."/>
            <person name="Kalinowski J."/>
            <person name="Luzhetskyy A."/>
        </authorList>
    </citation>
    <scope>NUCLEOTIDE SEQUENCE [LARGE SCALE GENOMIC DNA]</scope>
    <source>
        <strain evidence="14">DSM 43870</strain>
    </source>
</reference>
<dbReference type="PANTHER" id="PTHR45436:SF5">
    <property type="entry name" value="SENSOR HISTIDINE KINASE TRCS"/>
    <property type="match status" value="1"/>
</dbReference>
<dbReference type="PRINTS" id="PR00344">
    <property type="entry name" value="BCTRLSENSOR"/>
</dbReference>
<evidence type="ECO:0000256" key="2">
    <source>
        <dbReference type="ARBA" id="ARBA00004236"/>
    </source>
</evidence>
<keyword evidence="9" id="KW-0902">Two-component regulatory system</keyword>
<evidence type="ECO:0000256" key="11">
    <source>
        <dbReference type="SAM" id="Phobius"/>
    </source>
</evidence>
<dbReference type="PROSITE" id="PS50885">
    <property type="entry name" value="HAMP"/>
    <property type="match status" value="1"/>
</dbReference>
<dbReference type="Gene3D" id="6.10.340.10">
    <property type="match status" value="1"/>
</dbReference>
<dbReference type="SMART" id="SM00387">
    <property type="entry name" value="HATPase_c"/>
    <property type="match status" value="1"/>
</dbReference>
<evidence type="ECO:0000256" key="5">
    <source>
        <dbReference type="ARBA" id="ARBA00022679"/>
    </source>
</evidence>
<dbReference type="SMART" id="SM00304">
    <property type="entry name" value="HAMP"/>
    <property type="match status" value="1"/>
</dbReference>
<dbReference type="AlphaFoldDB" id="W5W7G8"/>
<dbReference type="GO" id="GO:0000155">
    <property type="term" value="F:phosphorelay sensor kinase activity"/>
    <property type="evidence" value="ECO:0007669"/>
    <property type="project" value="InterPro"/>
</dbReference>
<dbReference type="EC" id="2.7.13.3" evidence="3"/>
<dbReference type="eggNOG" id="COG2205">
    <property type="taxonomic scope" value="Bacteria"/>
</dbReference>
<dbReference type="PROSITE" id="PS50109">
    <property type="entry name" value="HIS_KIN"/>
    <property type="match status" value="1"/>
</dbReference>
<dbReference type="STRING" id="1449976.KALB_765"/>
<keyword evidence="6 11" id="KW-0812">Transmembrane</keyword>
<evidence type="ECO:0000313" key="15">
    <source>
        <dbReference type="Proteomes" id="UP000019225"/>
    </source>
</evidence>
<dbReference type="PANTHER" id="PTHR45436">
    <property type="entry name" value="SENSOR HISTIDINE KINASE YKOH"/>
    <property type="match status" value="1"/>
</dbReference>
<dbReference type="CDD" id="cd00082">
    <property type="entry name" value="HisKA"/>
    <property type="match status" value="1"/>
</dbReference>
<evidence type="ECO:0000259" key="13">
    <source>
        <dbReference type="PROSITE" id="PS50885"/>
    </source>
</evidence>
<keyword evidence="8 11" id="KW-1133">Transmembrane helix</keyword>
<dbReference type="KEGG" id="kal:KALB_765"/>
<dbReference type="InterPro" id="IPR003594">
    <property type="entry name" value="HATPase_dom"/>
</dbReference>
<keyword evidence="5 14" id="KW-0808">Transferase</keyword>
<dbReference type="InterPro" id="IPR005467">
    <property type="entry name" value="His_kinase_dom"/>
</dbReference>
<dbReference type="OrthoDB" id="9786919at2"/>
<evidence type="ECO:0000256" key="7">
    <source>
        <dbReference type="ARBA" id="ARBA00022777"/>
    </source>
</evidence>
<evidence type="ECO:0000313" key="14">
    <source>
        <dbReference type="EMBL" id="AHH94139.1"/>
    </source>
</evidence>
<dbReference type="InterPro" id="IPR003660">
    <property type="entry name" value="HAMP_dom"/>
</dbReference>
<dbReference type="Gene3D" id="1.10.287.130">
    <property type="match status" value="1"/>
</dbReference>
<dbReference type="HOGENOM" id="CLU_000445_89_6_11"/>
<protein>
    <recommendedName>
        <fullName evidence="3">histidine kinase</fullName>
        <ecNumber evidence="3">2.7.13.3</ecNumber>
    </recommendedName>
</protein>
<dbReference type="InterPro" id="IPR050428">
    <property type="entry name" value="TCS_sensor_his_kinase"/>
</dbReference>
<dbReference type="SUPFAM" id="SSF55874">
    <property type="entry name" value="ATPase domain of HSP90 chaperone/DNA topoisomerase II/histidine kinase"/>
    <property type="match status" value="1"/>
</dbReference>
<evidence type="ECO:0000256" key="1">
    <source>
        <dbReference type="ARBA" id="ARBA00000085"/>
    </source>
</evidence>
<comment type="subcellular location">
    <subcellularLocation>
        <location evidence="2">Cell membrane</location>
    </subcellularLocation>
</comment>
<dbReference type="CDD" id="cd00075">
    <property type="entry name" value="HATPase"/>
    <property type="match status" value="1"/>
</dbReference>
<keyword evidence="15" id="KW-1185">Reference proteome</keyword>
<evidence type="ECO:0000256" key="9">
    <source>
        <dbReference type="ARBA" id="ARBA00023012"/>
    </source>
</evidence>
<keyword evidence="7 14" id="KW-0418">Kinase</keyword>